<evidence type="ECO:0000313" key="3">
    <source>
        <dbReference type="Proteomes" id="UP000297299"/>
    </source>
</evidence>
<evidence type="ECO:0000313" key="2">
    <source>
        <dbReference type="EMBL" id="TEY42050.1"/>
    </source>
</evidence>
<dbReference type="STRING" id="38488.A0A4Y8CQC2"/>
<feature type="compositionally biased region" description="Polar residues" evidence="1">
    <location>
        <begin position="134"/>
        <end position="143"/>
    </location>
</feature>
<reference evidence="2 3" key="1">
    <citation type="submission" date="2017-11" db="EMBL/GenBank/DDBJ databases">
        <title>Comparative genomics of Botrytis spp.</title>
        <authorList>
            <person name="Valero-Jimenez C.A."/>
            <person name="Tapia P."/>
            <person name="Veloso J."/>
            <person name="Silva-Moreno E."/>
            <person name="Staats M."/>
            <person name="Valdes J.H."/>
            <person name="Van Kan J.A.L."/>
        </authorList>
    </citation>
    <scope>NUCLEOTIDE SEQUENCE [LARGE SCALE GENOMIC DNA]</scope>
    <source>
        <strain evidence="2 3">MUCL2830</strain>
    </source>
</reference>
<dbReference type="Proteomes" id="UP000297299">
    <property type="component" value="Unassembled WGS sequence"/>
</dbReference>
<evidence type="ECO:0000256" key="1">
    <source>
        <dbReference type="SAM" id="MobiDB-lite"/>
    </source>
</evidence>
<protein>
    <submittedName>
        <fullName evidence="2">Uncharacterized protein</fullName>
    </submittedName>
</protein>
<feature type="compositionally biased region" description="Low complexity" evidence="1">
    <location>
        <begin position="144"/>
        <end position="158"/>
    </location>
</feature>
<dbReference type="EMBL" id="PHWZ01000398">
    <property type="protein sequence ID" value="TEY42050.1"/>
    <property type="molecule type" value="Genomic_DNA"/>
</dbReference>
<keyword evidence="3" id="KW-1185">Reference proteome</keyword>
<feature type="region of interest" description="Disordered" evidence="1">
    <location>
        <begin position="1"/>
        <end position="30"/>
    </location>
</feature>
<organism evidence="2 3">
    <name type="scientific">Botryotinia calthae</name>
    <dbReference type="NCBI Taxonomy" id="38488"/>
    <lineage>
        <taxon>Eukaryota</taxon>
        <taxon>Fungi</taxon>
        <taxon>Dikarya</taxon>
        <taxon>Ascomycota</taxon>
        <taxon>Pezizomycotina</taxon>
        <taxon>Leotiomycetes</taxon>
        <taxon>Helotiales</taxon>
        <taxon>Sclerotiniaceae</taxon>
        <taxon>Botryotinia</taxon>
    </lineage>
</organism>
<sequence>MNDTASTNGDAKGKRFGVRGSKTNKEKPSDDLTKMMSRASEYMTLAYVKIPSVVLCLSYKGKGDRNIEDVHDFVFRLPAIEYRNKTWSNLDLALALKKDVIRALISHTGAIIGNKFTRHRPTVAQQSRLRELATSSVVLSQPPSSNDDSYDNSDASSNFAISPTETRHSDRSKSRERRKSFASSRNGIEAPASGSSSVYSGISQGSRPPYQASFTMTPASRENDGDASSLRPFSRSGGTEGHAMERPHSSAGAFMRLKKNPLNHRDGVGSSPSLIGHGRGNEESDPDADANGGEVTHIEGRKKAKSLLGRL</sequence>
<dbReference type="InterPro" id="IPR045167">
    <property type="entry name" value="Hobbit"/>
</dbReference>
<feature type="compositionally biased region" description="Low complexity" evidence="1">
    <location>
        <begin position="193"/>
        <end position="206"/>
    </location>
</feature>
<dbReference type="OrthoDB" id="1562405at2759"/>
<comment type="caution">
    <text evidence="2">The sequence shown here is derived from an EMBL/GenBank/DDBJ whole genome shotgun (WGS) entry which is preliminary data.</text>
</comment>
<feature type="region of interest" description="Disordered" evidence="1">
    <location>
        <begin position="134"/>
        <end position="311"/>
    </location>
</feature>
<gene>
    <name evidence="2" type="ORF">BOTCAL_0399g00050</name>
</gene>
<dbReference type="PANTHER" id="PTHR15678">
    <property type="entry name" value="ANTIGEN MLAA-22-RELATED"/>
    <property type="match status" value="1"/>
</dbReference>
<dbReference type="PANTHER" id="PTHR15678:SF6">
    <property type="entry name" value="BRIDGE-LIKE LIPID TRANSFER PROTEIN FAMILY MEMBER 2"/>
    <property type="match status" value="1"/>
</dbReference>
<dbReference type="Pfam" id="PF10344">
    <property type="entry name" value="Hobbit"/>
    <property type="match status" value="1"/>
</dbReference>
<name>A0A4Y8CQC2_9HELO</name>
<proteinExistence type="predicted"/>
<dbReference type="AlphaFoldDB" id="A0A4Y8CQC2"/>
<accession>A0A4Y8CQC2</accession>